<dbReference type="PANTHER" id="PTHR45661:SF3">
    <property type="entry name" value="IG-LIKE DOMAIN-CONTAINING PROTEIN"/>
    <property type="match status" value="1"/>
</dbReference>
<keyword evidence="1" id="KW-0175">Coiled coil</keyword>
<dbReference type="AlphaFoldDB" id="A0A9W7BR15"/>
<evidence type="ECO:0000256" key="2">
    <source>
        <dbReference type="SAM" id="MobiDB-lite"/>
    </source>
</evidence>
<evidence type="ECO:0000313" key="4">
    <source>
        <dbReference type="Proteomes" id="UP001165160"/>
    </source>
</evidence>
<name>A0A9W7BR15_9STRA</name>
<dbReference type="Gene3D" id="3.80.10.10">
    <property type="entry name" value="Ribonuclease Inhibitor"/>
    <property type="match status" value="1"/>
</dbReference>
<feature type="coiled-coil region" evidence="1">
    <location>
        <begin position="92"/>
        <end position="126"/>
    </location>
</feature>
<protein>
    <submittedName>
        <fullName evidence="3">Uncharacterized protein</fullName>
    </submittedName>
</protein>
<dbReference type="PANTHER" id="PTHR45661">
    <property type="entry name" value="SURFACE ANTIGEN"/>
    <property type="match status" value="1"/>
</dbReference>
<gene>
    <name evidence="3" type="ORF">TrVE_jg5760</name>
</gene>
<feature type="region of interest" description="Disordered" evidence="2">
    <location>
        <begin position="1"/>
        <end position="22"/>
    </location>
</feature>
<dbReference type="EMBL" id="BRXX01000175">
    <property type="protein sequence ID" value="GMH95876.1"/>
    <property type="molecule type" value="Genomic_DNA"/>
</dbReference>
<keyword evidence="4" id="KW-1185">Reference proteome</keyword>
<evidence type="ECO:0000313" key="3">
    <source>
        <dbReference type="EMBL" id="GMH95876.1"/>
    </source>
</evidence>
<dbReference type="Pfam" id="PF13306">
    <property type="entry name" value="LRR_5"/>
    <property type="match status" value="2"/>
</dbReference>
<evidence type="ECO:0000256" key="1">
    <source>
        <dbReference type="SAM" id="Coils"/>
    </source>
</evidence>
<dbReference type="InterPro" id="IPR032675">
    <property type="entry name" value="LRR_dom_sf"/>
</dbReference>
<dbReference type="Proteomes" id="UP001165160">
    <property type="component" value="Unassembled WGS sequence"/>
</dbReference>
<sequence length="389" mass="44065">MEETNSRSGVLHAQLDETQPPEPIQETFAGSNLSLAMLPESLKTLGDDVFRDCLDHIPSDILPTDKTQTLAYLLYISVAMSNMDTGPIKIPKYKQRSHQEKLEKKIKELEAEAAKMKAKALAHEARVALRESMPPQPPGPQKNNFMNTNDFRRLFITFLPLGMLMKTRLLSKSWLEVSDKELDACTNSDAVIFIDGKDEDYRPNLLQSDSRRLVKDVIFLLNITQIGESSCCYLSKLASVEIPEGVESIGKSAFCHCSGLKKITFPTTLKSIAPRAFVSCLWLPCVDLLRTSVSEIGESAFEQCIKLKKFAVPDTLQTLGKNVFQDCYPLIPEHLYDDDSYAIVGYIREEQRRAKREEEQDVERYRLRLRIMEETGATMEEIDELLASM</sequence>
<dbReference type="SUPFAM" id="SSF52058">
    <property type="entry name" value="L domain-like"/>
    <property type="match status" value="1"/>
</dbReference>
<organism evidence="3 4">
    <name type="scientific">Triparma verrucosa</name>
    <dbReference type="NCBI Taxonomy" id="1606542"/>
    <lineage>
        <taxon>Eukaryota</taxon>
        <taxon>Sar</taxon>
        <taxon>Stramenopiles</taxon>
        <taxon>Ochrophyta</taxon>
        <taxon>Bolidophyceae</taxon>
        <taxon>Parmales</taxon>
        <taxon>Triparmaceae</taxon>
        <taxon>Triparma</taxon>
    </lineage>
</organism>
<dbReference type="InterPro" id="IPR053139">
    <property type="entry name" value="Surface_bspA-like"/>
</dbReference>
<proteinExistence type="predicted"/>
<accession>A0A9W7BR15</accession>
<dbReference type="InterPro" id="IPR026906">
    <property type="entry name" value="LRR_5"/>
</dbReference>
<comment type="caution">
    <text evidence="3">The sequence shown here is derived from an EMBL/GenBank/DDBJ whole genome shotgun (WGS) entry which is preliminary data.</text>
</comment>
<feature type="coiled-coil region" evidence="1">
    <location>
        <begin position="348"/>
        <end position="375"/>
    </location>
</feature>
<reference evidence="4" key="1">
    <citation type="journal article" date="2023" name="Commun. Biol.">
        <title>Genome analysis of Parmales, the sister group of diatoms, reveals the evolutionary specialization of diatoms from phago-mixotrophs to photoautotrophs.</title>
        <authorList>
            <person name="Ban H."/>
            <person name="Sato S."/>
            <person name="Yoshikawa S."/>
            <person name="Yamada K."/>
            <person name="Nakamura Y."/>
            <person name="Ichinomiya M."/>
            <person name="Sato N."/>
            <person name="Blanc-Mathieu R."/>
            <person name="Endo H."/>
            <person name="Kuwata A."/>
            <person name="Ogata H."/>
        </authorList>
    </citation>
    <scope>NUCLEOTIDE SEQUENCE [LARGE SCALE GENOMIC DNA]</scope>
    <source>
        <strain evidence="4">NIES 3699</strain>
    </source>
</reference>